<proteinExistence type="predicted"/>
<comment type="caution">
    <text evidence="1">The sequence shown here is derived from an EMBL/GenBank/DDBJ whole genome shotgun (WGS) entry which is preliminary data.</text>
</comment>
<gene>
    <name evidence="1" type="ORF">A5726_24865</name>
</gene>
<dbReference type="AlphaFoldDB" id="A0A1A1X6M8"/>
<evidence type="ECO:0000313" key="2">
    <source>
        <dbReference type="Proteomes" id="UP000093779"/>
    </source>
</evidence>
<name>A0A1A1X6M8_9MYCO</name>
<sequence>MPSFWTPAAPGVLTAIRILTPSQPKVSDEMPKNRPNQIILISQVGGDRPNPVQSVHRLLIECWLSKSLDSSVNIETWCGEVSAALRNSSGNLYNGVFSYGWGNEQGPVDFPDPDVTDMRRWQFHGDLTLSTK</sequence>
<reference evidence="1 2" key="1">
    <citation type="submission" date="2016-06" db="EMBL/GenBank/DDBJ databases">
        <authorList>
            <person name="Kjaerup R.B."/>
            <person name="Dalgaard T.S."/>
            <person name="Juul-Madsen H.R."/>
        </authorList>
    </citation>
    <scope>NUCLEOTIDE SEQUENCE [LARGE SCALE GENOMIC DNA]</scope>
    <source>
        <strain evidence="1 2">ACS1953</strain>
    </source>
</reference>
<organism evidence="1 2">
    <name type="scientific">Mycolicibacterium conceptionense</name>
    <dbReference type="NCBI Taxonomy" id="451644"/>
    <lineage>
        <taxon>Bacteria</taxon>
        <taxon>Bacillati</taxon>
        <taxon>Actinomycetota</taxon>
        <taxon>Actinomycetes</taxon>
        <taxon>Mycobacteriales</taxon>
        <taxon>Mycobacteriaceae</taxon>
        <taxon>Mycolicibacterium</taxon>
    </lineage>
</organism>
<dbReference type="EMBL" id="LZHX01000087">
    <property type="protein sequence ID" value="OBF14396.1"/>
    <property type="molecule type" value="Genomic_DNA"/>
</dbReference>
<protein>
    <submittedName>
        <fullName evidence="1">Uncharacterized protein</fullName>
    </submittedName>
</protein>
<evidence type="ECO:0000313" key="1">
    <source>
        <dbReference type="EMBL" id="OBF14396.1"/>
    </source>
</evidence>
<accession>A0A1A1X6M8</accession>
<dbReference type="RefSeq" id="WP_064898971.1">
    <property type="nucleotide sequence ID" value="NZ_JBEUKP010000018.1"/>
</dbReference>
<dbReference type="Proteomes" id="UP000093779">
    <property type="component" value="Unassembled WGS sequence"/>
</dbReference>